<evidence type="ECO:0000313" key="1">
    <source>
        <dbReference type="EMBL" id="BBM61838.1"/>
    </source>
</evidence>
<protein>
    <submittedName>
        <fullName evidence="1">Uncharacterized protein</fullName>
    </submittedName>
</protein>
<dbReference type="Proteomes" id="UP000321352">
    <property type="component" value="Segment"/>
</dbReference>
<organism evidence="1 2">
    <name type="scientific">Escherichia phage SP27</name>
    <dbReference type="NCBI Taxonomy" id="2495557"/>
    <lineage>
        <taxon>Viruses</taxon>
        <taxon>Duplodnaviria</taxon>
        <taxon>Heunggongvirae</taxon>
        <taxon>Uroviricota</taxon>
        <taxon>Caudoviricetes</taxon>
        <taxon>Asteriusvirus</taxon>
        <taxon>Asteriusvirus PBECO4</taxon>
    </lineage>
</organism>
<proteinExistence type="predicted"/>
<dbReference type="EMBL" id="LC494302">
    <property type="protein sequence ID" value="BBM61838.1"/>
    <property type="molecule type" value="Genomic_DNA"/>
</dbReference>
<accession>A0A5A4U610</accession>
<reference evidence="1 2" key="1">
    <citation type="submission" date="2019-07" db="EMBL/GenBank/DDBJ databases">
        <title>Whole genome analysis of E. coli Jumbo phage.</title>
        <authorList>
            <person name="Azam A.H."/>
            <person name="Oishi K."/>
            <person name="Miyanaga K."/>
            <person name="Tanji Y."/>
        </authorList>
    </citation>
    <scope>NUCLEOTIDE SEQUENCE [LARGE SCALE GENOMIC DNA]</scope>
    <source>
        <strain evidence="1 2">SP27</strain>
    </source>
</reference>
<name>A0A5A4U610_9CAUD</name>
<evidence type="ECO:0000313" key="2">
    <source>
        <dbReference type="Proteomes" id="UP000321352"/>
    </source>
</evidence>
<sequence length="61" mass="6592">MTTLSEVIRDQAAKAGMTVINVGIKIEISPNELQGIPDPTSWDRAGRMMSNASLLDGTKFN</sequence>
<gene>
    <name evidence="1" type="ORF">EO157G_2490</name>
</gene>